<evidence type="ECO:0000313" key="2">
    <source>
        <dbReference type="Proteomes" id="UP001055879"/>
    </source>
</evidence>
<gene>
    <name evidence="1" type="ORF">L6452_33490</name>
</gene>
<accession>A0ACB8YEV5</accession>
<reference evidence="2" key="1">
    <citation type="journal article" date="2022" name="Mol. Ecol. Resour.">
        <title>The genomes of chicory, endive, great burdock and yacon provide insights into Asteraceae palaeo-polyploidization history and plant inulin production.</title>
        <authorList>
            <person name="Fan W."/>
            <person name="Wang S."/>
            <person name="Wang H."/>
            <person name="Wang A."/>
            <person name="Jiang F."/>
            <person name="Liu H."/>
            <person name="Zhao H."/>
            <person name="Xu D."/>
            <person name="Zhang Y."/>
        </authorList>
    </citation>
    <scope>NUCLEOTIDE SEQUENCE [LARGE SCALE GENOMIC DNA]</scope>
    <source>
        <strain evidence="2">cv. Niubang</strain>
    </source>
</reference>
<dbReference type="EMBL" id="CM042058">
    <property type="protein sequence ID" value="KAI3684269.1"/>
    <property type="molecule type" value="Genomic_DNA"/>
</dbReference>
<proteinExistence type="predicted"/>
<reference evidence="1 2" key="2">
    <citation type="journal article" date="2022" name="Mol. Ecol. Resour.">
        <title>The genomes of chicory, endive, great burdock and yacon provide insights into Asteraceae paleo-polyploidization history and plant inulin production.</title>
        <authorList>
            <person name="Fan W."/>
            <person name="Wang S."/>
            <person name="Wang H."/>
            <person name="Wang A."/>
            <person name="Jiang F."/>
            <person name="Liu H."/>
            <person name="Zhao H."/>
            <person name="Xu D."/>
            <person name="Zhang Y."/>
        </authorList>
    </citation>
    <scope>NUCLEOTIDE SEQUENCE [LARGE SCALE GENOMIC DNA]</scope>
    <source>
        <strain evidence="2">cv. Niubang</strain>
    </source>
</reference>
<comment type="caution">
    <text evidence="1">The sequence shown here is derived from an EMBL/GenBank/DDBJ whole genome shotgun (WGS) entry which is preliminary data.</text>
</comment>
<sequence length="83" mass="9629">MEFFSRRKNTPVYRIITVWRESSPCNARRPSAICIRNCSGSGTRHNYHMKDETCDFETANIYPSINRDLEKLGFTLNSIKIIG</sequence>
<organism evidence="1 2">
    <name type="scientific">Arctium lappa</name>
    <name type="common">Greater burdock</name>
    <name type="synonym">Lappa major</name>
    <dbReference type="NCBI Taxonomy" id="4217"/>
    <lineage>
        <taxon>Eukaryota</taxon>
        <taxon>Viridiplantae</taxon>
        <taxon>Streptophyta</taxon>
        <taxon>Embryophyta</taxon>
        <taxon>Tracheophyta</taxon>
        <taxon>Spermatophyta</taxon>
        <taxon>Magnoliopsida</taxon>
        <taxon>eudicotyledons</taxon>
        <taxon>Gunneridae</taxon>
        <taxon>Pentapetalae</taxon>
        <taxon>asterids</taxon>
        <taxon>campanulids</taxon>
        <taxon>Asterales</taxon>
        <taxon>Asteraceae</taxon>
        <taxon>Carduoideae</taxon>
        <taxon>Cardueae</taxon>
        <taxon>Arctiinae</taxon>
        <taxon>Arctium</taxon>
    </lineage>
</organism>
<keyword evidence="2" id="KW-1185">Reference proteome</keyword>
<protein>
    <submittedName>
        <fullName evidence="1">Uncharacterized protein</fullName>
    </submittedName>
</protein>
<dbReference type="Proteomes" id="UP001055879">
    <property type="component" value="Linkage Group LG12"/>
</dbReference>
<evidence type="ECO:0000313" key="1">
    <source>
        <dbReference type="EMBL" id="KAI3684269.1"/>
    </source>
</evidence>
<name>A0ACB8YEV5_ARCLA</name>